<organism evidence="1 2">
    <name type="scientific">Nothophoma quercina</name>
    <dbReference type="NCBI Taxonomy" id="749835"/>
    <lineage>
        <taxon>Eukaryota</taxon>
        <taxon>Fungi</taxon>
        <taxon>Dikarya</taxon>
        <taxon>Ascomycota</taxon>
        <taxon>Pezizomycotina</taxon>
        <taxon>Dothideomycetes</taxon>
        <taxon>Pleosporomycetidae</taxon>
        <taxon>Pleosporales</taxon>
        <taxon>Pleosporineae</taxon>
        <taxon>Didymellaceae</taxon>
        <taxon>Nothophoma</taxon>
    </lineage>
</organism>
<gene>
    <name evidence="1" type="ORF">SLS59_005572</name>
</gene>
<reference evidence="1 2" key="1">
    <citation type="submission" date="2024-02" db="EMBL/GenBank/DDBJ databases">
        <title>De novo assembly and annotation of 12 fungi associated with fruit tree decline syndrome in Ontario, Canada.</title>
        <authorList>
            <person name="Sulman M."/>
            <person name="Ellouze W."/>
            <person name="Ilyukhin E."/>
        </authorList>
    </citation>
    <scope>NUCLEOTIDE SEQUENCE [LARGE SCALE GENOMIC DNA]</scope>
    <source>
        <strain evidence="1 2">M97-236</strain>
    </source>
</reference>
<protein>
    <submittedName>
        <fullName evidence="1">Uncharacterized protein</fullName>
    </submittedName>
</protein>
<accession>A0ABR3R9A0</accession>
<sequence>MSDQPATRAIRVKLHGSIDKTIYNRSNPFPIDKPVAIAKMKTTLANMTISIADTEVSTAHKDVTMEELKDCLKAVETDHQQQANEVKVCLYMDSLTYMREIKLLTAAVRAYLSDEAGDASLTPYHYLYFHAPSHVLNTSVGRTTPQEPAQANKTTVDLCADLETKATIANQDATATDSELHVD</sequence>
<evidence type="ECO:0000313" key="1">
    <source>
        <dbReference type="EMBL" id="KAL1600907.1"/>
    </source>
</evidence>
<dbReference type="EMBL" id="JAKIXB020000017">
    <property type="protein sequence ID" value="KAL1600907.1"/>
    <property type="molecule type" value="Genomic_DNA"/>
</dbReference>
<evidence type="ECO:0000313" key="2">
    <source>
        <dbReference type="Proteomes" id="UP001521222"/>
    </source>
</evidence>
<comment type="caution">
    <text evidence="1">The sequence shown here is derived from an EMBL/GenBank/DDBJ whole genome shotgun (WGS) entry which is preliminary data.</text>
</comment>
<dbReference type="Proteomes" id="UP001521222">
    <property type="component" value="Unassembled WGS sequence"/>
</dbReference>
<name>A0ABR3R9A0_9PLEO</name>
<proteinExistence type="predicted"/>
<keyword evidence="2" id="KW-1185">Reference proteome</keyword>